<dbReference type="SUPFAM" id="SSF56112">
    <property type="entry name" value="Protein kinase-like (PK-like)"/>
    <property type="match status" value="1"/>
</dbReference>
<dbReference type="GO" id="GO:0004674">
    <property type="term" value="F:protein serine/threonine kinase activity"/>
    <property type="evidence" value="ECO:0007669"/>
    <property type="project" value="UniProtKB-EC"/>
</dbReference>
<dbReference type="PROSITE" id="PS50006">
    <property type="entry name" value="FHA_DOMAIN"/>
    <property type="match status" value="1"/>
</dbReference>
<feature type="compositionally biased region" description="Basic and acidic residues" evidence="9">
    <location>
        <begin position="45"/>
        <end position="57"/>
    </location>
</feature>
<dbReference type="GeneID" id="27664323"/>
<name>A0A0F2MBM1_SPOSC</name>
<dbReference type="Gene3D" id="1.10.510.10">
    <property type="entry name" value="Transferase(Phosphotransferase) domain 1"/>
    <property type="match status" value="1"/>
</dbReference>
<dbReference type="VEuPathDB" id="FungiDB:SPSK_02170"/>
<dbReference type="PANTHER" id="PTHR44167">
    <property type="entry name" value="OVARIAN-SPECIFIC SERINE/THREONINE-PROTEIN KINASE LOK-RELATED"/>
    <property type="match status" value="1"/>
</dbReference>
<dbReference type="PROSITE" id="PS50071">
    <property type="entry name" value="HOMEOBOX_2"/>
    <property type="match status" value="1"/>
</dbReference>
<dbReference type="InterPro" id="IPR008271">
    <property type="entry name" value="Ser/Thr_kinase_AS"/>
</dbReference>
<dbReference type="EMBL" id="AXCR01000006">
    <property type="protein sequence ID" value="KJR86464.1"/>
    <property type="molecule type" value="Genomic_DNA"/>
</dbReference>
<evidence type="ECO:0000259" key="11">
    <source>
        <dbReference type="PROSITE" id="PS50011"/>
    </source>
</evidence>
<comment type="caution">
    <text evidence="13">The sequence shown here is derived from an EMBL/GenBank/DDBJ whole genome shotgun (WGS) entry which is preliminary data.</text>
</comment>
<evidence type="ECO:0000256" key="5">
    <source>
        <dbReference type="ARBA" id="ARBA00047899"/>
    </source>
</evidence>
<dbReference type="OrthoDB" id="10252171at2759"/>
<protein>
    <submittedName>
        <fullName evidence="13">Uncharacterized protein</fullName>
    </submittedName>
</protein>
<evidence type="ECO:0000313" key="13">
    <source>
        <dbReference type="EMBL" id="KJR86464.1"/>
    </source>
</evidence>
<organism evidence="13 14">
    <name type="scientific">Sporothrix schenckii 1099-18</name>
    <dbReference type="NCBI Taxonomy" id="1397361"/>
    <lineage>
        <taxon>Eukaryota</taxon>
        <taxon>Fungi</taxon>
        <taxon>Dikarya</taxon>
        <taxon>Ascomycota</taxon>
        <taxon>Pezizomycotina</taxon>
        <taxon>Sordariomycetes</taxon>
        <taxon>Sordariomycetidae</taxon>
        <taxon>Ophiostomatales</taxon>
        <taxon>Ophiostomataceae</taxon>
        <taxon>Sporothrix</taxon>
    </lineage>
</organism>
<feature type="compositionally biased region" description="Polar residues" evidence="9">
    <location>
        <begin position="703"/>
        <end position="712"/>
    </location>
</feature>
<dbReference type="SUPFAM" id="SSF46689">
    <property type="entry name" value="Homeodomain-like"/>
    <property type="match status" value="1"/>
</dbReference>
<dbReference type="InterPro" id="IPR017970">
    <property type="entry name" value="Homeobox_CS"/>
</dbReference>
<dbReference type="SUPFAM" id="SSF49879">
    <property type="entry name" value="SMAD/FHA domain"/>
    <property type="match status" value="1"/>
</dbReference>
<feature type="compositionally biased region" description="Basic and acidic residues" evidence="9">
    <location>
        <begin position="766"/>
        <end position="779"/>
    </location>
</feature>
<comment type="catalytic activity">
    <reaction evidence="5">
        <text>L-threonyl-[protein] + ATP = O-phospho-L-threonyl-[protein] + ADP + H(+)</text>
        <dbReference type="Rhea" id="RHEA:46608"/>
        <dbReference type="Rhea" id="RHEA-COMP:11060"/>
        <dbReference type="Rhea" id="RHEA-COMP:11605"/>
        <dbReference type="ChEBI" id="CHEBI:15378"/>
        <dbReference type="ChEBI" id="CHEBI:30013"/>
        <dbReference type="ChEBI" id="CHEBI:30616"/>
        <dbReference type="ChEBI" id="CHEBI:61977"/>
        <dbReference type="ChEBI" id="CHEBI:456216"/>
        <dbReference type="EC" id="2.7.11.1"/>
    </reaction>
</comment>
<proteinExistence type="inferred from homology"/>
<keyword evidence="3 7" id="KW-0371">Homeobox</keyword>
<evidence type="ECO:0000256" key="3">
    <source>
        <dbReference type="ARBA" id="ARBA00023155"/>
    </source>
</evidence>
<feature type="domain" description="Protein kinase" evidence="11">
    <location>
        <begin position="194"/>
        <end position="445"/>
    </location>
</feature>
<dbReference type="InterPro" id="IPR001356">
    <property type="entry name" value="HD"/>
</dbReference>
<dbReference type="RefSeq" id="XP_016589140.1">
    <property type="nucleotide sequence ID" value="XM_016729046.1"/>
</dbReference>
<dbReference type="Gene3D" id="1.10.10.60">
    <property type="entry name" value="Homeodomain-like"/>
    <property type="match status" value="1"/>
</dbReference>
<gene>
    <name evidence="13" type="ORF">SPSK_02170</name>
</gene>
<dbReference type="Gene3D" id="2.60.200.20">
    <property type="match status" value="1"/>
</dbReference>
<evidence type="ECO:0000256" key="2">
    <source>
        <dbReference type="ARBA" id="ARBA00023125"/>
    </source>
</evidence>
<feature type="domain" description="Homeobox" evidence="12">
    <location>
        <begin position="888"/>
        <end position="931"/>
    </location>
</feature>
<dbReference type="GO" id="GO:0044773">
    <property type="term" value="P:mitotic DNA damage checkpoint signaling"/>
    <property type="evidence" value="ECO:0007669"/>
    <property type="project" value="TreeGrafter"/>
</dbReference>
<evidence type="ECO:0000256" key="1">
    <source>
        <dbReference type="ARBA" id="ARBA00005575"/>
    </source>
</evidence>
<dbReference type="GO" id="GO:0003677">
    <property type="term" value="F:DNA binding"/>
    <property type="evidence" value="ECO:0007669"/>
    <property type="project" value="UniProtKB-UniRule"/>
</dbReference>
<evidence type="ECO:0000256" key="4">
    <source>
        <dbReference type="ARBA" id="ARBA00023242"/>
    </source>
</evidence>
<comment type="subcellular location">
    <subcellularLocation>
        <location evidence="7 8">Nucleus</location>
    </subcellularLocation>
</comment>
<dbReference type="SMART" id="SM00389">
    <property type="entry name" value="HOX"/>
    <property type="match status" value="1"/>
</dbReference>
<dbReference type="InterPro" id="IPR011009">
    <property type="entry name" value="Kinase-like_dom_sf"/>
</dbReference>
<dbReference type="SMART" id="SM00220">
    <property type="entry name" value="S_TKc"/>
    <property type="match status" value="1"/>
</dbReference>
<dbReference type="CDD" id="cd00086">
    <property type="entry name" value="homeodomain"/>
    <property type="match status" value="1"/>
</dbReference>
<evidence type="ECO:0000256" key="6">
    <source>
        <dbReference type="ARBA" id="ARBA00048679"/>
    </source>
</evidence>
<evidence type="ECO:0000259" key="10">
    <source>
        <dbReference type="PROSITE" id="PS50006"/>
    </source>
</evidence>
<dbReference type="InterPro" id="IPR009057">
    <property type="entry name" value="Homeodomain-like_sf"/>
</dbReference>
<evidence type="ECO:0000313" key="14">
    <source>
        <dbReference type="Proteomes" id="UP000033710"/>
    </source>
</evidence>
<feature type="compositionally biased region" description="Acidic residues" evidence="9">
    <location>
        <begin position="839"/>
        <end position="858"/>
    </location>
</feature>
<evidence type="ECO:0000259" key="12">
    <source>
        <dbReference type="PROSITE" id="PS50071"/>
    </source>
</evidence>
<feature type="DNA-binding region" description="Homeobox" evidence="7">
    <location>
        <begin position="890"/>
        <end position="932"/>
    </location>
</feature>
<evidence type="ECO:0000256" key="8">
    <source>
        <dbReference type="RuleBase" id="RU000682"/>
    </source>
</evidence>
<dbReference type="KEGG" id="ssck:SPSK_02170"/>
<evidence type="ECO:0000256" key="7">
    <source>
        <dbReference type="PROSITE-ProRule" id="PRU00108"/>
    </source>
</evidence>
<dbReference type="Pfam" id="PF00069">
    <property type="entry name" value="Pkinase"/>
    <property type="match status" value="1"/>
</dbReference>
<feature type="compositionally biased region" description="Acidic residues" evidence="9">
    <location>
        <begin position="788"/>
        <end position="821"/>
    </location>
</feature>
<dbReference type="PROSITE" id="PS00027">
    <property type="entry name" value="HOMEOBOX_1"/>
    <property type="match status" value="1"/>
</dbReference>
<feature type="region of interest" description="Disordered" evidence="9">
    <location>
        <begin position="25"/>
        <end position="59"/>
    </location>
</feature>
<dbReference type="AlphaFoldDB" id="A0A0F2MBM1"/>
<reference evidence="13 14" key="1">
    <citation type="journal article" date="2014" name="BMC Genomics">
        <title>Comparative genomics of the major fungal agents of human and animal Sporotrichosis: Sporothrix schenckii and Sporothrix brasiliensis.</title>
        <authorList>
            <person name="Teixeira M.M."/>
            <person name="de Almeida L.G."/>
            <person name="Kubitschek-Barreira P."/>
            <person name="Alves F.L."/>
            <person name="Kioshima E.S."/>
            <person name="Abadio A.K."/>
            <person name="Fernandes L."/>
            <person name="Derengowski L.S."/>
            <person name="Ferreira K.S."/>
            <person name="Souza R.C."/>
            <person name="Ruiz J.C."/>
            <person name="de Andrade N.C."/>
            <person name="Paes H.C."/>
            <person name="Nicola A.M."/>
            <person name="Albuquerque P."/>
            <person name="Gerber A.L."/>
            <person name="Martins V.P."/>
            <person name="Peconick L.D."/>
            <person name="Neto A.V."/>
            <person name="Chaucanez C.B."/>
            <person name="Silva P.A."/>
            <person name="Cunha O.L."/>
            <person name="de Oliveira F.F."/>
            <person name="dos Santos T.C."/>
            <person name="Barros A.L."/>
            <person name="Soares M.A."/>
            <person name="de Oliveira L.M."/>
            <person name="Marini M.M."/>
            <person name="Villalobos-Duno H."/>
            <person name="Cunha M.M."/>
            <person name="de Hoog S."/>
            <person name="da Silveira J.F."/>
            <person name="Henrissat B."/>
            <person name="Nino-Vega G.A."/>
            <person name="Cisalpino P.S."/>
            <person name="Mora-Montes H.M."/>
            <person name="Almeida S.R."/>
            <person name="Stajich J.E."/>
            <person name="Lopes-Bezerra L.M."/>
            <person name="Vasconcelos A.T."/>
            <person name="Felipe M.S."/>
        </authorList>
    </citation>
    <scope>NUCLEOTIDE SEQUENCE [LARGE SCALE GENOMIC DNA]</scope>
    <source>
        <strain evidence="13 14">1099-18</strain>
    </source>
</reference>
<dbReference type="PANTHER" id="PTHR44167:SF30">
    <property type="entry name" value="PHOSPHORYLASE KINASE"/>
    <property type="match status" value="1"/>
</dbReference>
<dbReference type="InterPro" id="IPR000719">
    <property type="entry name" value="Prot_kinase_dom"/>
</dbReference>
<keyword evidence="4 7" id="KW-0539">Nucleus</keyword>
<feature type="domain" description="FHA" evidence="10">
    <location>
        <begin position="78"/>
        <end position="131"/>
    </location>
</feature>
<dbReference type="Pfam" id="PF00498">
    <property type="entry name" value="FHA"/>
    <property type="match status" value="1"/>
</dbReference>
<sequence>MADHKTIFIVKGPLALLDGEHNKKFFSSETPPTEDGDVTSQHTDSVYRDHGTPEPDRSQPLVLRVTTDHIPNDNVLGFVIGRNPHKCDIVLNDARISETHLHMRLNLKANANTLVVKNRSRHGTMSTKVLMNLETADIRIGNDLHFQIQHFDDPVGWKNYCEAYARRVGALGIAGLGLSTQPETTNASKKPPVYILDRRLGKGADGEVYRAVERRTGDVYAMKLYHKPEKARWQEPATLQRLNHEHIVRYVAYSHVSGQSPQLIMEYVEGPNLQEYMDPRNNYAPLRMSEAREVLRQLLEALAYLNDKNVTHRDVKPANIILVSRHPIHTKLVDFGYATDVSSFKTNCGTPLYLAPELFTRRGGWSYKVDIFAMAVVALNLLGISVDLTNATEPRDYLRTVLRQRRLLTATNQSPPAQYDLVVQLLAKRPDDRPSARKCLDHGVFQDSSDPDDALDTHGLVPDLQTQIFLTGRWHGEGDNASEIATEIADTPSGPLPAEAETASGPSPVQEEGGTGRVQQRNEEASASGIAEELGPRSSRHAVSLRSTARRSGRQSSSSVAEGRKRQKQSHAVASRGGRPTRSARSTAPSPPSRRRHRAPRSSIASVLSGAADQASWDYNSSGNVVDTDSDLPDTASYGSVQQHQWASDGGRQAPEQTGNDEDESGLDLHDGCWMDPMHALGGFSSVSRLGQDDGGHAAAVSQPASDTTPSFSSLGGLGSLHGQNGGFPGAVDTEYALGSAHGNTASPHGDGWFQSMPGASASLRQDGEPTERTPRGDAGENVLEGAGGEDEDEITHSEEAEDEEVEEEAEEEAADDDEINGNDNGHVDDGDHDHDDAANDDDYDEGSNEEHENDEYGEDSRVEELPGSEARATSRPIRRRKSTSQLLETEYLWNPRPSNADYIRILQTVSMDKKQLQVWFQNRRQRDRRVAGTMDAAVLNGAGPAGLPHQGPLEAPRVRADAVDGWLNFADICTAAQTDVATRSTCLRLLSGHGVVSQRHGQPWIPFEDGWFLCQRLDLDPAPLVMPGLPAPEEPPNVLKNYLFLSAPLPPAYNVLWWNEKAIPYRPQAQTVNATRLVLAMGLQRNVVQNWLAKRTVVRTYVRGNNTVQGTYLGLNDALQLCMSKTLDVYPVQIIAGECGIVLDDLAAATGG</sequence>
<dbReference type="InterPro" id="IPR008984">
    <property type="entry name" value="SMAD_FHA_dom_sf"/>
</dbReference>
<dbReference type="InterPro" id="IPR000253">
    <property type="entry name" value="FHA_dom"/>
</dbReference>
<dbReference type="Proteomes" id="UP000033710">
    <property type="component" value="Unassembled WGS sequence"/>
</dbReference>
<keyword evidence="2 7" id="KW-0238">DNA-binding</keyword>
<accession>A0A0F2MBM1</accession>
<comment type="similarity">
    <text evidence="1">Belongs to the protein kinase superfamily. CAMK Ser/Thr protein kinase family. CHEK2 subfamily.</text>
</comment>
<dbReference type="GO" id="GO:0005634">
    <property type="term" value="C:nucleus"/>
    <property type="evidence" value="ECO:0007669"/>
    <property type="project" value="UniProtKB-SubCell"/>
</dbReference>
<dbReference type="GO" id="GO:0005524">
    <property type="term" value="F:ATP binding"/>
    <property type="evidence" value="ECO:0007669"/>
    <property type="project" value="InterPro"/>
</dbReference>
<dbReference type="Pfam" id="PF00046">
    <property type="entry name" value="Homeodomain"/>
    <property type="match status" value="1"/>
</dbReference>
<feature type="region of interest" description="Disordered" evidence="9">
    <location>
        <begin position="489"/>
        <end position="671"/>
    </location>
</feature>
<dbReference type="GO" id="GO:0000981">
    <property type="term" value="F:DNA-binding transcription factor activity, RNA polymerase II-specific"/>
    <property type="evidence" value="ECO:0007669"/>
    <property type="project" value="InterPro"/>
</dbReference>
<feature type="region of interest" description="Disordered" evidence="9">
    <location>
        <begin position="739"/>
        <end position="882"/>
    </location>
</feature>
<dbReference type="PROSITE" id="PS50011">
    <property type="entry name" value="PROTEIN_KINASE_DOM"/>
    <property type="match status" value="1"/>
</dbReference>
<reference evidence="13 14" key="2">
    <citation type="journal article" date="2015" name="Eukaryot. Cell">
        <title>Asexual propagation of a virulent clone complex in a human and feline outbreak of sporotrichosis.</title>
        <authorList>
            <person name="Teixeira Mde M."/>
            <person name="Rodrigues A.M."/>
            <person name="Tsui C.K."/>
            <person name="de Almeida L.G."/>
            <person name="Van Diepeningen A.D."/>
            <person name="van den Ende B.G."/>
            <person name="Fernandes G.F."/>
            <person name="Kano R."/>
            <person name="Hamelin R.C."/>
            <person name="Lopes-Bezerra L.M."/>
            <person name="Vasconcelos A.T."/>
            <person name="de Hoog S."/>
            <person name="de Camargo Z.P."/>
            <person name="Felipe M.S."/>
        </authorList>
    </citation>
    <scope>NUCLEOTIDE SEQUENCE [LARGE SCALE GENOMIC DNA]</scope>
    <source>
        <strain evidence="13 14">1099-18</strain>
    </source>
</reference>
<evidence type="ECO:0000256" key="9">
    <source>
        <dbReference type="SAM" id="MobiDB-lite"/>
    </source>
</evidence>
<feature type="compositionally biased region" description="Basic and acidic residues" evidence="9">
    <location>
        <begin position="826"/>
        <end position="838"/>
    </location>
</feature>
<comment type="catalytic activity">
    <reaction evidence="6">
        <text>L-seryl-[protein] + ATP = O-phospho-L-seryl-[protein] + ADP + H(+)</text>
        <dbReference type="Rhea" id="RHEA:17989"/>
        <dbReference type="Rhea" id="RHEA-COMP:9863"/>
        <dbReference type="Rhea" id="RHEA-COMP:11604"/>
        <dbReference type="ChEBI" id="CHEBI:15378"/>
        <dbReference type="ChEBI" id="CHEBI:29999"/>
        <dbReference type="ChEBI" id="CHEBI:30616"/>
        <dbReference type="ChEBI" id="CHEBI:83421"/>
        <dbReference type="ChEBI" id="CHEBI:456216"/>
        <dbReference type="EC" id="2.7.11.1"/>
    </reaction>
</comment>
<dbReference type="PROSITE" id="PS00108">
    <property type="entry name" value="PROTEIN_KINASE_ST"/>
    <property type="match status" value="1"/>
</dbReference>
<feature type="compositionally biased region" description="Polar residues" evidence="9">
    <location>
        <begin position="637"/>
        <end position="646"/>
    </location>
</feature>
<feature type="region of interest" description="Disordered" evidence="9">
    <location>
        <begin position="692"/>
        <end position="720"/>
    </location>
</feature>
<feature type="compositionally biased region" description="Polar residues" evidence="9">
    <location>
        <begin position="617"/>
        <end position="627"/>
    </location>
</feature>